<feature type="region of interest" description="Disordered" evidence="1">
    <location>
        <begin position="31"/>
        <end position="53"/>
    </location>
</feature>
<dbReference type="AlphaFoldDB" id="A0A9D4L2T1"/>
<sequence length="53" mass="5593">MLYDFYCGGLQTRAIDITLVREYPDGRPMPCGLSSGRRASVGPDDVGGDGGIS</sequence>
<keyword evidence="3" id="KW-1185">Reference proteome</keyword>
<comment type="caution">
    <text evidence="2">The sequence shown here is derived from an EMBL/GenBank/DDBJ whole genome shotgun (WGS) entry which is preliminary data.</text>
</comment>
<organism evidence="2 3">
    <name type="scientific">Dreissena polymorpha</name>
    <name type="common">Zebra mussel</name>
    <name type="synonym">Mytilus polymorpha</name>
    <dbReference type="NCBI Taxonomy" id="45954"/>
    <lineage>
        <taxon>Eukaryota</taxon>
        <taxon>Metazoa</taxon>
        <taxon>Spiralia</taxon>
        <taxon>Lophotrochozoa</taxon>
        <taxon>Mollusca</taxon>
        <taxon>Bivalvia</taxon>
        <taxon>Autobranchia</taxon>
        <taxon>Heteroconchia</taxon>
        <taxon>Euheterodonta</taxon>
        <taxon>Imparidentia</taxon>
        <taxon>Neoheterodontei</taxon>
        <taxon>Myida</taxon>
        <taxon>Dreissenoidea</taxon>
        <taxon>Dreissenidae</taxon>
        <taxon>Dreissena</taxon>
    </lineage>
</organism>
<evidence type="ECO:0000256" key="1">
    <source>
        <dbReference type="SAM" id="MobiDB-lite"/>
    </source>
</evidence>
<reference evidence="2" key="2">
    <citation type="submission" date="2020-11" db="EMBL/GenBank/DDBJ databases">
        <authorList>
            <person name="McCartney M.A."/>
            <person name="Auch B."/>
            <person name="Kono T."/>
            <person name="Mallez S."/>
            <person name="Becker A."/>
            <person name="Gohl D.M."/>
            <person name="Silverstein K.A.T."/>
            <person name="Koren S."/>
            <person name="Bechman K.B."/>
            <person name="Herman A."/>
            <person name="Abrahante J.E."/>
            <person name="Garbe J."/>
        </authorList>
    </citation>
    <scope>NUCLEOTIDE SEQUENCE</scope>
    <source>
        <strain evidence="2">Duluth1</strain>
        <tissue evidence="2">Whole animal</tissue>
    </source>
</reference>
<gene>
    <name evidence="2" type="ORF">DPMN_093098</name>
</gene>
<name>A0A9D4L2T1_DREPO</name>
<proteinExistence type="predicted"/>
<dbReference type="EMBL" id="JAIWYP010000003">
    <property type="protein sequence ID" value="KAH3850673.1"/>
    <property type="molecule type" value="Genomic_DNA"/>
</dbReference>
<dbReference type="Proteomes" id="UP000828390">
    <property type="component" value="Unassembled WGS sequence"/>
</dbReference>
<accession>A0A9D4L2T1</accession>
<evidence type="ECO:0000313" key="3">
    <source>
        <dbReference type="Proteomes" id="UP000828390"/>
    </source>
</evidence>
<evidence type="ECO:0000313" key="2">
    <source>
        <dbReference type="EMBL" id="KAH3850673.1"/>
    </source>
</evidence>
<protein>
    <submittedName>
        <fullName evidence="2">Uncharacterized protein</fullName>
    </submittedName>
</protein>
<reference evidence="2" key="1">
    <citation type="journal article" date="2019" name="bioRxiv">
        <title>The Genome of the Zebra Mussel, Dreissena polymorpha: A Resource for Invasive Species Research.</title>
        <authorList>
            <person name="McCartney M.A."/>
            <person name="Auch B."/>
            <person name="Kono T."/>
            <person name="Mallez S."/>
            <person name="Zhang Y."/>
            <person name="Obille A."/>
            <person name="Becker A."/>
            <person name="Abrahante J.E."/>
            <person name="Garbe J."/>
            <person name="Badalamenti J.P."/>
            <person name="Herman A."/>
            <person name="Mangelson H."/>
            <person name="Liachko I."/>
            <person name="Sullivan S."/>
            <person name="Sone E.D."/>
            <person name="Koren S."/>
            <person name="Silverstein K.A.T."/>
            <person name="Beckman K.B."/>
            <person name="Gohl D.M."/>
        </authorList>
    </citation>
    <scope>NUCLEOTIDE SEQUENCE</scope>
    <source>
        <strain evidence="2">Duluth1</strain>
        <tissue evidence="2">Whole animal</tissue>
    </source>
</reference>